<comment type="subcellular location">
    <subcellularLocation>
        <location evidence="1">Cell membrane</location>
        <topology evidence="1">Multi-pass membrane protein</topology>
    </subcellularLocation>
</comment>
<keyword evidence="6 8" id="KW-1133">Transmembrane helix</keyword>
<evidence type="ECO:0000256" key="6">
    <source>
        <dbReference type="ARBA" id="ARBA00022989"/>
    </source>
</evidence>
<dbReference type="NCBIfam" id="TIGR04178">
    <property type="entry name" value="exo_archaeo"/>
    <property type="match status" value="1"/>
</dbReference>
<gene>
    <name evidence="9" type="primary">xrt</name>
    <name evidence="9" type="ORF">E5672_10600</name>
</gene>
<dbReference type="InterPro" id="IPR017540">
    <property type="entry name" value="Exosortase-1"/>
</dbReference>
<feature type="transmembrane region" description="Helical" evidence="8">
    <location>
        <begin position="68"/>
        <end position="87"/>
    </location>
</feature>
<dbReference type="Proteomes" id="UP000305471">
    <property type="component" value="Unassembled WGS sequence"/>
</dbReference>
<keyword evidence="3" id="KW-0645">Protease</keyword>
<feature type="transmembrane region" description="Helical" evidence="8">
    <location>
        <begin position="247"/>
        <end position="267"/>
    </location>
</feature>
<dbReference type="GO" id="GO:0006508">
    <property type="term" value="P:proteolysis"/>
    <property type="evidence" value="ECO:0007669"/>
    <property type="project" value="UniProtKB-KW"/>
</dbReference>
<name>A0A4U0ZG82_9ALTE</name>
<protein>
    <submittedName>
        <fullName evidence="9">Exosortase</fullName>
        <ecNumber evidence="9">3.4.22.-</ecNumber>
    </submittedName>
</protein>
<keyword evidence="7 8" id="KW-0472">Membrane</keyword>
<dbReference type="InterPro" id="IPR019127">
    <property type="entry name" value="Exosortase"/>
</dbReference>
<dbReference type="OrthoDB" id="9797363at2"/>
<evidence type="ECO:0000256" key="1">
    <source>
        <dbReference type="ARBA" id="ARBA00004651"/>
    </source>
</evidence>
<evidence type="ECO:0000256" key="3">
    <source>
        <dbReference type="ARBA" id="ARBA00022670"/>
    </source>
</evidence>
<dbReference type="AlphaFoldDB" id="A0A4U0ZG82"/>
<keyword evidence="2" id="KW-1003">Cell membrane</keyword>
<evidence type="ECO:0000256" key="4">
    <source>
        <dbReference type="ARBA" id="ARBA00022692"/>
    </source>
</evidence>
<dbReference type="NCBIfam" id="TIGR03109">
    <property type="entry name" value="exosort_XrtA"/>
    <property type="match status" value="1"/>
</dbReference>
<evidence type="ECO:0000313" key="9">
    <source>
        <dbReference type="EMBL" id="TKB03478.1"/>
    </source>
</evidence>
<dbReference type="EMBL" id="SWCO01000005">
    <property type="protein sequence ID" value="TKB03478.1"/>
    <property type="molecule type" value="Genomic_DNA"/>
</dbReference>
<keyword evidence="10" id="KW-1185">Reference proteome</keyword>
<evidence type="ECO:0000313" key="10">
    <source>
        <dbReference type="Proteomes" id="UP000305471"/>
    </source>
</evidence>
<reference evidence="9 10" key="1">
    <citation type="submission" date="2019-04" db="EMBL/GenBank/DDBJ databases">
        <title>Alteromonas portus sp. nov., an alginate lyase-excreting marine bacterium.</title>
        <authorList>
            <person name="Huang H."/>
            <person name="Mo K."/>
            <person name="Bao S."/>
        </authorList>
    </citation>
    <scope>NUCLEOTIDE SEQUENCE [LARGE SCALE GENOMIC DNA]</scope>
    <source>
        <strain evidence="9 10">HB161718</strain>
    </source>
</reference>
<evidence type="ECO:0000256" key="8">
    <source>
        <dbReference type="SAM" id="Phobius"/>
    </source>
</evidence>
<evidence type="ECO:0000256" key="2">
    <source>
        <dbReference type="ARBA" id="ARBA00022475"/>
    </source>
</evidence>
<dbReference type="EC" id="3.4.22.-" evidence="9"/>
<evidence type="ECO:0000256" key="7">
    <source>
        <dbReference type="ARBA" id="ARBA00023136"/>
    </source>
</evidence>
<dbReference type="InterPro" id="IPR026392">
    <property type="entry name" value="Exo/Archaeosortase_dom"/>
</dbReference>
<dbReference type="NCBIfam" id="TIGR02602">
    <property type="entry name" value="8TM_EpsH"/>
    <property type="match status" value="1"/>
</dbReference>
<dbReference type="Pfam" id="PF09721">
    <property type="entry name" value="Exosortase_EpsH"/>
    <property type="match status" value="1"/>
</dbReference>
<dbReference type="InterPro" id="IPR013426">
    <property type="entry name" value="EpsH-like"/>
</dbReference>
<feature type="transmembrane region" description="Helical" evidence="8">
    <location>
        <begin position="181"/>
        <end position="201"/>
    </location>
</feature>
<dbReference type="GO" id="GO:0008233">
    <property type="term" value="F:peptidase activity"/>
    <property type="evidence" value="ECO:0007669"/>
    <property type="project" value="UniProtKB-KW"/>
</dbReference>
<evidence type="ECO:0000256" key="5">
    <source>
        <dbReference type="ARBA" id="ARBA00022801"/>
    </source>
</evidence>
<sequence>MRQNSVNFYLTLGGLAFLVWAFVYFQTLQHMVMVWSQSETYKHCFFIIPITIYLLYEKRALLKSLDYRPTWLLIAPLLFIQALFVLAQQLNVQLVAHFCAVTSLIIIIWTLVGNHVFKAVAFPIFYLYFAVPFGEEFVPHLQVITADISCQLLIAVGIPVYREGLYLYLPNGTFHVAEACAGIRFLIGTFALGVLLAYLNYQRVWKRVLFSLVCAFVPVIANGIRAFGIMVIGYVTDMQHAVGADHLVYGWFFFLFVLVILFFLGNVANDAQANYSSNGEVGKIEARYSVFLTSVLVLLLPLASSFSASKHSLSKDINVSQLLDSYYQVGEQASFNWMEVDDDTIQPSWTGILNEVPLRLTYRDDSDEQELVSSLHRPFNDDEFSLLKAKELIRRNNDSFEIIKIQNVHGHSKSLLIWYQLENRSVAPALTAKWQQFLNRMSGKRADGYYVVAEIPENLSVDIVLKRLGTLPLPPTETKAAR</sequence>
<dbReference type="RefSeq" id="WP_136782169.1">
    <property type="nucleotide sequence ID" value="NZ_SWCO01000005.1"/>
</dbReference>
<feature type="transmembrane region" description="Helical" evidence="8">
    <location>
        <begin position="6"/>
        <end position="28"/>
    </location>
</feature>
<organism evidence="9 10">
    <name type="scientific">Alteromonas portus</name>
    <dbReference type="NCBI Taxonomy" id="2565549"/>
    <lineage>
        <taxon>Bacteria</taxon>
        <taxon>Pseudomonadati</taxon>
        <taxon>Pseudomonadota</taxon>
        <taxon>Gammaproteobacteria</taxon>
        <taxon>Alteromonadales</taxon>
        <taxon>Alteromonadaceae</taxon>
        <taxon>Alteromonas/Salinimonas group</taxon>
        <taxon>Alteromonas</taxon>
    </lineage>
</organism>
<keyword evidence="4 8" id="KW-0812">Transmembrane</keyword>
<keyword evidence="5 9" id="KW-0378">Hydrolase</keyword>
<accession>A0A4U0ZG82</accession>
<comment type="caution">
    <text evidence="9">The sequence shown here is derived from an EMBL/GenBank/DDBJ whole genome shotgun (WGS) entry which is preliminary data.</text>
</comment>
<dbReference type="GO" id="GO:0005886">
    <property type="term" value="C:plasma membrane"/>
    <property type="evidence" value="ECO:0007669"/>
    <property type="project" value="UniProtKB-SubCell"/>
</dbReference>
<feature type="transmembrane region" description="Helical" evidence="8">
    <location>
        <begin position="208"/>
        <end position="235"/>
    </location>
</feature>
<feature type="transmembrane region" description="Helical" evidence="8">
    <location>
        <begin position="288"/>
        <end position="308"/>
    </location>
</feature>
<feature type="transmembrane region" description="Helical" evidence="8">
    <location>
        <begin position="94"/>
        <end position="111"/>
    </location>
</feature>
<proteinExistence type="predicted"/>